<keyword evidence="2" id="KW-1185">Reference proteome</keyword>
<dbReference type="Proteomes" id="UP000029067">
    <property type="component" value="Unassembled WGS sequence"/>
</dbReference>
<sequence length="245" mass="27322">MIILLVPLSACGSAPQEEVAPEPSSQPSATAIKIAASIPDRIEYLLSIDDNATYPMSEAQKEILRKAVENGGAISKADYDRAWSNYQQCMVDKGYTTPQVPVYDNGLRSPALMPIDVGRTEAEMDKLAHDDSQCRSQEYLIVDESYRQAIGNPNLYAEIPVAITDCLHREKLVPASYTARQFEEEQAAYREVSARNFTTDRYDETGEAASKYSFDFHDPKSVICFVTNGDDSDLSVRFPGWQPFK</sequence>
<reference evidence="1 2" key="1">
    <citation type="submission" date="2014-03" db="EMBL/GenBank/DDBJ databases">
        <title>Genomics of Bifidobacteria.</title>
        <authorList>
            <person name="Ventura M."/>
            <person name="Milani C."/>
            <person name="Lugli G.A."/>
        </authorList>
    </citation>
    <scope>NUCLEOTIDE SEQUENCE [LARGE SCALE GENOMIC DNA]</scope>
    <source>
        <strain evidence="1 2">LMG 10738</strain>
    </source>
</reference>
<proteinExistence type="predicted"/>
<organism evidence="1 2">
    <name type="scientific">Bifidobacterium cuniculi</name>
    <dbReference type="NCBI Taxonomy" id="1688"/>
    <lineage>
        <taxon>Bacteria</taxon>
        <taxon>Bacillati</taxon>
        <taxon>Actinomycetota</taxon>
        <taxon>Actinomycetes</taxon>
        <taxon>Bifidobacteriales</taxon>
        <taxon>Bifidobacteriaceae</taxon>
        <taxon>Bifidobacterium</taxon>
    </lineage>
</organism>
<name>A0A087ATB8_9BIFI</name>
<evidence type="ECO:0000313" key="1">
    <source>
        <dbReference type="EMBL" id="KFI62018.1"/>
    </source>
</evidence>
<accession>A0A087ATB8</accession>
<evidence type="ECO:0000313" key="2">
    <source>
        <dbReference type="Proteomes" id="UP000029067"/>
    </source>
</evidence>
<dbReference type="AlphaFoldDB" id="A0A087ATB8"/>
<protein>
    <submittedName>
        <fullName evidence="1">Uncharacterized protein</fullName>
    </submittedName>
</protein>
<dbReference type="eggNOG" id="ENOG5031QKG">
    <property type="taxonomic scope" value="Bacteria"/>
</dbReference>
<gene>
    <name evidence="1" type="ORF">BCUN_1730</name>
</gene>
<dbReference type="EMBL" id="JGYV01000012">
    <property type="protein sequence ID" value="KFI62018.1"/>
    <property type="molecule type" value="Genomic_DNA"/>
</dbReference>
<comment type="caution">
    <text evidence="1">The sequence shown here is derived from an EMBL/GenBank/DDBJ whole genome shotgun (WGS) entry which is preliminary data.</text>
</comment>
<dbReference type="STRING" id="1688.BCUN_1730"/>